<reference evidence="1" key="1">
    <citation type="submission" date="2023-06" db="EMBL/GenBank/DDBJ databases">
        <title>Genomic of Parafulvivirga corallium.</title>
        <authorList>
            <person name="Wang G."/>
        </authorList>
    </citation>
    <scope>NUCLEOTIDE SEQUENCE</scope>
    <source>
        <strain evidence="1">BMA10</strain>
    </source>
</reference>
<dbReference type="EMBL" id="JAUJEA010000007">
    <property type="protein sequence ID" value="MDN5203329.1"/>
    <property type="molecule type" value="Genomic_DNA"/>
</dbReference>
<protein>
    <recommendedName>
        <fullName evidence="3">Antitoxin component YwqK of the YwqJK toxin-antitoxin module</fullName>
    </recommendedName>
</protein>
<organism evidence="1 2">
    <name type="scientific">Splendidivirga corallicola</name>
    <dbReference type="NCBI Taxonomy" id="3051826"/>
    <lineage>
        <taxon>Bacteria</taxon>
        <taxon>Pseudomonadati</taxon>
        <taxon>Bacteroidota</taxon>
        <taxon>Cytophagia</taxon>
        <taxon>Cytophagales</taxon>
        <taxon>Splendidivirgaceae</taxon>
        <taxon>Splendidivirga</taxon>
    </lineage>
</organism>
<evidence type="ECO:0000313" key="1">
    <source>
        <dbReference type="EMBL" id="MDN5203329.1"/>
    </source>
</evidence>
<name>A0ABT8KRG6_9BACT</name>
<proteinExistence type="predicted"/>
<keyword evidence="2" id="KW-1185">Reference proteome</keyword>
<sequence length="282" mass="33850">MFRINSISLIFIFVLATCSYVFGQENETDAISLSEEQLGKPLTVDFSESNEEEGDKKKEKKRKKKVFYGIKTKKMAIRTGIGEKATWEIFHYLRDYEDPDPYVRDIYWYDFDDKKIKRTRNVNKRNGILLHGTYEKIRNEKVIEEGIYFKGTKHGRWVKYDKNNILLDKKKYFKGWPKESLVKYYDKDQTKIKEIVPIEYGKKEGNYFLFHDNGAVAVTGEYQSGERVKVWQEFYKFRRKKKREVQFKPDAYTDDFNTHILREWNEKGDLLYDKKAFENSLK</sequence>
<dbReference type="RefSeq" id="WP_346753353.1">
    <property type="nucleotide sequence ID" value="NZ_JAUJEA010000007.1"/>
</dbReference>
<evidence type="ECO:0000313" key="2">
    <source>
        <dbReference type="Proteomes" id="UP001172082"/>
    </source>
</evidence>
<gene>
    <name evidence="1" type="ORF">QQ008_18225</name>
</gene>
<dbReference type="SUPFAM" id="SSF82185">
    <property type="entry name" value="Histone H3 K4-specific methyltransferase SET7/9 N-terminal domain"/>
    <property type="match status" value="1"/>
</dbReference>
<comment type="caution">
    <text evidence="1">The sequence shown here is derived from an EMBL/GenBank/DDBJ whole genome shotgun (WGS) entry which is preliminary data.</text>
</comment>
<evidence type="ECO:0008006" key="3">
    <source>
        <dbReference type="Google" id="ProtNLM"/>
    </source>
</evidence>
<accession>A0ABT8KRG6</accession>
<dbReference type="Proteomes" id="UP001172082">
    <property type="component" value="Unassembled WGS sequence"/>
</dbReference>